<organism evidence="1 2">
    <name type="scientific">Nonomuraea turkmeniaca</name>
    <dbReference type="NCBI Taxonomy" id="103838"/>
    <lineage>
        <taxon>Bacteria</taxon>
        <taxon>Bacillati</taxon>
        <taxon>Actinomycetota</taxon>
        <taxon>Actinomycetes</taxon>
        <taxon>Streptosporangiales</taxon>
        <taxon>Streptosporangiaceae</taxon>
        <taxon>Nonomuraea</taxon>
    </lineage>
</organism>
<proteinExistence type="predicted"/>
<dbReference type="RefSeq" id="WP_138669496.1">
    <property type="nucleotide sequence ID" value="NZ_VCKY01000114.1"/>
</dbReference>
<dbReference type="AlphaFoldDB" id="A0A5S4FA93"/>
<accession>A0A5S4FA93</accession>
<dbReference type="Proteomes" id="UP000309128">
    <property type="component" value="Unassembled WGS sequence"/>
</dbReference>
<reference evidence="1 2" key="1">
    <citation type="submission" date="2019-05" db="EMBL/GenBank/DDBJ databases">
        <title>Draft genome sequence of Nonomuraea turkmeniaca DSM 43926.</title>
        <authorList>
            <person name="Saricaoglu S."/>
            <person name="Isik K."/>
        </authorList>
    </citation>
    <scope>NUCLEOTIDE SEQUENCE [LARGE SCALE GENOMIC DNA]</scope>
    <source>
        <strain evidence="1 2">DSM 43926</strain>
    </source>
</reference>
<dbReference type="EMBL" id="VCKY01000114">
    <property type="protein sequence ID" value="TMR14075.1"/>
    <property type="molecule type" value="Genomic_DNA"/>
</dbReference>
<sequence>MSTEVRRVPLDFDAPLGAVWRGYVMPDELQLPPCPACRHGFTSAREWLEALAYLLLMLPNETPAAAARKRAHGRSAAMHPFLASLMERPGQRPSDDIEGLTAGLAGRPPRHGDHDDHDVWNATRAIVSAAGLDPDVWGICGRCGGNARIEAYPGQREQADAWQPTPPPPGEGWQLWNTAGDPVPATPVFAKADELVDHLVRHDGYREAAARQIVASGGSAGSLWMIGGQMLHADRDADRIAELRRPESEG</sequence>
<protein>
    <submittedName>
        <fullName evidence="1">Uncharacterized protein</fullName>
    </submittedName>
</protein>
<dbReference type="OrthoDB" id="4350294at2"/>
<evidence type="ECO:0000313" key="1">
    <source>
        <dbReference type="EMBL" id="TMR14075.1"/>
    </source>
</evidence>
<name>A0A5S4FA93_9ACTN</name>
<evidence type="ECO:0000313" key="2">
    <source>
        <dbReference type="Proteomes" id="UP000309128"/>
    </source>
</evidence>
<comment type="caution">
    <text evidence="1">The sequence shown here is derived from an EMBL/GenBank/DDBJ whole genome shotgun (WGS) entry which is preliminary data.</text>
</comment>
<keyword evidence="2" id="KW-1185">Reference proteome</keyword>
<gene>
    <name evidence="1" type="ORF">ETD86_29455</name>
</gene>